<dbReference type="EMBL" id="OU895879">
    <property type="protein sequence ID" value="CAG9809187.1"/>
    <property type="molecule type" value="Genomic_DNA"/>
</dbReference>
<proteinExistence type="inferred from homology"/>
<evidence type="ECO:0000313" key="14">
    <source>
        <dbReference type="EMBL" id="CAG9809187.1"/>
    </source>
</evidence>
<dbReference type="GO" id="GO:0005789">
    <property type="term" value="C:endoplasmic reticulum membrane"/>
    <property type="evidence" value="ECO:0007669"/>
    <property type="project" value="UniProtKB-SubCell"/>
</dbReference>
<feature type="domain" description="Vitamin K epoxide reductase" evidence="13">
    <location>
        <begin position="1"/>
        <end position="144"/>
    </location>
</feature>
<sequence length="155" mass="17847">MSKHSKIILLSSLLSLIVSIYIEFVKHKMREDKDYVPVCDINEMKCSKVMTSEYAVGFGLTFLPESLQLSNSLYGIVFYIVMIAISFSDNIVAVEIQLFLASISSWLSIYLAYVLFYIIQDICVFCVLIYVLNFITVVVTYKKYNCLKSKKTKRQ</sequence>
<dbReference type="Proteomes" id="UP001153620">
    <property type="component" value="Chromosome 3"/>
</dbReference>
<evidence type="ECO:0000256" key="4">
    <source>
        <dbReference type="ARBA" id="ARBA00022692"/>
    </source>
</evidence>
<evidence type="ECO:0000259" key="13">
    <source>
        <dbReference type="SMART" id="SM00756"/>
    </source>
</evidence>
<keyword evidence="15" id="KW-1185">Reference proteome</keyword>
<dbReference type="OrthoDB" id="17010at2759"/>
<dbReference type="Pfam" id="PF07884">
    <property type="entry name" value="VKOR"/>
    <property type="match status" value="1"/>
</dbReference>
<protein>
    <recommendedName>
        <fullName evidence="3">vitamin-K-epoxide reductase (warfarin-sensitive)</fullName>
        <ecNumber evidence="3">1.17.4.4</ecNumber>
    </recommendedName>
</protein>
<keyword evidence="9 12" id="KW-0472">Membrane</keyword>
<dbReference type="Gene3D" id="1.20.1440.130">
    <property type="entry name" value="VKOR domain"/>
    <property type="match status" value="1"/>
</dbReference>
<feature type="transmembrane region" description="Helical" evidence="12">
    <location>
        <begin position="72"/>
        <end position="91"/>
    </location>
</feature>
<dbReference type="InterPro" id="IPR042406">
    <property type="entry name" value="VKORC1/VKORC1L1"/>
</dbReference>
<name>A0A9N9S0X5_9DIPT</name>
<dbReference type="InterPro" id="IPR038354">
    <property type="entry name" value="VKOR_sf"/>
</dbReference>
<evidence type="ECO:0000256" key="3">
    <source>
        <dbReference type="ARBA" id="ARBA00012278"/>
    </source>
</evidence>
<feature type="transmembrane region" description="Helical" evidence="12">
    <location>
        <begin position="122"/>
        <end position="141"/>
    </location>
</feature>
<keyword evidence="8" id="KW-0560">Oxidoreductase</keyword>
<dbReference type="InterPro" id="IPR012932">
    <property type="entry name" value="VKOR"/>
</dbReference>
<keyword evidence="11" id="KW-0676">Redox-active center</keyword>
<reference evidence="14" key="1">
    <citation type="submission" date="2022-01" db="EMBL/GenBank/DDBJ databases">
        <authorList>
            <person name="King R."/>
        </authorList>
    </citation>
    <scope>NUCLEOTIDE SEQUENCE</scope>
</reference>
<accession>A0A9N9S0X5</accession>
<keyword evidence="4 12" id="KW-0812">Transmembrane</keyword>
<keyword evidence="10" id="KW-1015">Disulfide bond</keyword>
<dbReference type="PANTHER" id="PTHR14519">
    <property type="entry name" value="VITAMIN K EPOXIDE REDUCTASE COMPLEX, SUBUNIT 1"/>
    <property type="match status" value="1"/>
</dbReference>
<dbReference type="EC" id="1.17.4.4" evidence="3"/>
<organism evidence="14 15">
    <name type="scientific">Chironomus riparius</name>
    <dbReference type="NCBI Taxonomy" id="315576"/>
    <lineage>
        <taxon>Eukaryota</taxon>
        <taxon>Metazoa</taxon>
        <taxon>Ecdysozoa</taxon>
        <taxon>Arthropoda</taxon>
        <taxon>Hexapoda</taxon>
        <taxon>Insecta</taxon>
        <taxon>Pterygota</taxon>
        <taxon>Neoptera</taxon>
        <taxon>Endopterygota</taxon>
        <taxon>Diptera</taxon>
        <taxon>Nematocera</taxon>
        <taxon>Chironomoidea</taxon>
        <taxon>Chironomidae</taxon>
        <taxon>Chironominae</taxon>
        <taxon>Chironomus</taxon>
    </lineage>
</organism>
<dbReference type="GO" id="GO:0048038">
    <property type="term" value="F:quinone binding"/>
    <property type="evidence" value="ECO:0007669"/>
    <property type="project" value="UniProtKB-KW"/>
</dbReference>
<keyword evidence="7 12" id="KW-1133">Transmembrane helix</keyword>
<reference evidence="14" key="2">
    <citation type="submission" date="2022-10" db="EMBL/GenBank/DDBJ databases">
        <authorList>
            <consortium name="ENA_rothamsted_submissions"/>
            <consortium name="culmorum"/>
            <person name="King R."/>
        </authorList>
    </citation>
    <scope>NUCLEOTIDE SEQUENCE</scope>
</reference>
<dbReference type="GO" id="GO:0042373">
    <property type="term" value="P:vitamin K metabolic process"/>
    <property type="evidence" value="ECO:0007669"/>
    <property type="project" value="InterPro"/>
</dbReference>
<evidence type="ECO:0000256" key="10">
    <source>
        <dbReference type="ARBA" id="ARBA00023157"/>
    </source>
</evidence>
<evidence type="ECO:0000256" key="6">
    <source>
        <dbReference type="ARBA" id="ARBA00022824"/>
    </source>
</evidence>
<evidence type="ECO:0000256" key="7">
    <source>
        <dbReference type="ARBA" id="ARBA00022989"/>
    </source>
</evidence>
<evidence type="ECO:0000256" key="12">
    <source>
        <dbReference type="SAM" id="Phobius"/>
    </source>
</evidence>
<evidence type="ECO:0000313" key="15">
    <source>
        <dbReference type="Proteomes" id="UP001153620"/>
    </source>
</evidence>
<dbReference type="GO" id="GO:0047057">
    <property type="term" value="F:vitamin-K-epoxide reductase (warfarin-sensitive) activity"/>
    <property type="evidence" value="ECO:0007669"/>
    <property type="project" value="UniProtKB-EC"/>
</dbReference>
<comment type="subcellular location">
    <subcellularLocation>
        <location evidence="1">Endoplasmic reticulum membrane</location>
        <topology evidence="1">Multi-pass membrane protein</topology>
    </subcellularLocation>
</comment>
<feature type="transmembrane region" description="Helical" evidence="12">
    <location>
        <begin position="7"/>
        <end position="25"/>
    </location>
</feature>
<keyword evidence="6" id="KW-0256">Endoplasmic reticulum</keyword>
<dbReference type="AlphaFoldDB" id="A0A9N9S0X5"/>
<evidence type="ECO:0000256" key="1">
    <source>
        <dbReference type="ARBA" id="ARBA00004477"/>
    </source>
</evidence>
<evidence type="ECO:0000256" key="5">
    <source>
        <dbReference type="ARBA" id="ARBA00022719"/>
    </source>
</evidence>
<evidence type="ECO:0000256" key="2">
    <source>
        <dbReference type="ARBA" id="ARBA00006214"/>
    </source>
</evidence>
<comment type="similarity">
    <text evidence="2">Belongs to the VKOR family.</text>
</comment>
<dbReference type="SMART" id="SM00756">
    <property type="entry name" value="VKc"/>
    <property type="match status" value="1"/>
</dbReference>
<feature type="transmembrane region" description="Helical" evidence="12">
    <location>
        <begin position="98"/>
        <end position="116"/>
    </location>
</feature>
<evidence type="ECO:0000256" key="9">
    <source>
        <dbReference type="ARBA" id="ARBA00023136"/>
    </source>
</evidence>
<evidence type="ECO:0000256" key="11">
    <source>
        <dbReference type="ARBA" id="ARBA00023284"/>
    </source>
</evidence>
<gene>
    <name evidence="14" type="ORF">CHIRRI_LOCUS12016</name>
</gene>
<evidence type="ECO:0000256" key="8">
    <source>
        <dbReference type="ARBA" id="ARBA00023002"/>
    </source>
</evidence>
<dbReference type="PANTHER" id="PTHR14519:SF5">
    <property type="entry name" value="VITAMIN K EPOXIDE REDUCTASE COMPLEX SUBUNIT 1-LIKE PROTEIN 1"/>
    <property type="match status" value="1"/>
</dbReference>
<keyword evidence="5" id="KW-0874">Quinone</keyword>
<dbReference type="CDD" id="cd12917">
    <property type="entry name" value="VKOR_euk"/>
    <property type="match status" value="1"/>
</dbReference>